<reference evidence="14" key="1">
    <citation type="submission" date="2018-05" db="EMBL/GenBank/DDBJ databases">
        <title>Draft genome of Mucuna pruriens seed.</title>
        <authorList>
            <person name="Nnadi N.E."/>
            <person name="Vos R."/>
            <person name="Hasami M.H."/>
            <person name="Devisetty U.K."/>
            <person name="Aguiy J.C."/>
        </authorList>
    </citation>
    <scope>NUCLEOTIDE SEQUENCE [LARGE SCALE GENOMIC DNA]</scope>
    <source>
        <strain evidence="14">JCA_2017</strain>
    </source>
</reference>
<dbReference type="InterPro" id="IPR037045">
    <property type="entry name" value="S8pro/Inhibitor_I9_sf"/>
</dbReference>
<evidence type="ECO:0000256" key="8">
    <source>
        <dbReference type="PIRSR" id="PIRSR615500-1"/>
    </source>
</evidence>
<dbReference type="GO" id="GO:0006508">
    <property type="term" value="P:proteolysis"/>
    <property type="evidence" value="ECO:0007669"/>
    <property type="project" value="UniProtKB-KW"/>
</dbReference>
<keyword evidence="15" id="KW-1185">Reference proteome</keyword>
<dbReference type="Gene3D" id="3.40.50.200">
    <property type="entry name" value="Peptidase S8/S53 domain"/>
    <property type="match status" value="1"/>
</dbReference>
<dbReference type="FunFam" id="3.30.70.80:FF:000002">
    <property type="entry name" value="Subtilisin-like protease SBT5.3"/>
    <property type="match status" value="1"/>
</dbReference>
<keyword evidence="7 9" id="KW-0720">Serine protease</keyword>
<dbReference type="AlphaFoldDB" id="A0A371E3I9"/>
<dbReference type="InterPro" id="IPR015500">
    <property type="entry name" value="Peptidase_S8_subtilisin-rel"/>
</dbReference>
<feature type="signal peptide" evidence="10">
    <location>
        <begin position="1"/>
        <end position="24"/>
    </location>
</feature>
<evidence type="ECO:0000313" key="15">
    <source>
        <dbReference type="Proteomes" id="UP000257109"/>
    </source>
</evidence>
<evidence type="ECO:0000256" key="4">
    <source>
        <dbReference type="ARBA" id="ARBA00022670"/>
    </source>
</evidence>
<evidence type="ECO:0000256" key="7">
    <source>
        <dbReference type="ARBA" id="ARBA00022825"/>
    </source>
</evidence>
<dbReference type="InterPro" id="IPR000209">
    <property type="entry name" value="Peptidase_S8/S53_dom"/>
</dbReference>
<dbReference type="PROSITE" id="PS00138">
    <property type="entry name" value="SUBTILASE_SER"/>
    <property type="match status" value="1"/>
</dbReference>
<proteinExistence type="inferred from homology"/>
<dbReference type="Proteomes" id="UP000257109">
    <property type="component" value="Unassembled WGS sequence"/>
</dbReference>
<comment type="similarity">
    <text evidence="2 9">Belongs to the peptidase S8 family.</text>
</comment>
<dbReference type="Gene3D" id="3.30.70.80">
    <property type="entry name" value="Peptidase S8 propeptide/proteinase inhibitor I9"/>
    <property type="match status" value="1"/>
</dbReference>
<feature type="active site" description="Charge relay system" evidence="8 9">
    <location>
        <position position="242"/>
    </location>
</feature>
<dbReference type="Pfam" id="PF17766">
    <property type="entry name" value="fn3_6"/>
    <property type="match status" value="1"/>
</dbReference>
<accession>A0A371E3I9</accession>
<dbReference type="InterPro" id="IPR036852">
    <property type="entry name" value="Peptidase_S8/S53_dom_sf"/>
</dbReference>
<comment type="subcellular location">
    <subcellularLocation>
        <location evidence="1">Secreted</location>
    </subcellularLocation>
</comment>
<evidence type="ECO:0000259" key="13">
    <source>
        <dbReference type="Pfam" id="PF17766"/>
    </source>
</evidence>
<evidence type="ECO:0000256" key="10">
    <source>
        <dbReference type="SAM" id="SignalP"/>
    </source>
</evidence>
<dbReference type="GO" id="GO:0004252">
    <property type="term" value="F:serine-type endopeptidase activity"/>
    <property type="evidence" value="ECO:0007669"/>
    <property type="project" value="UniProtKB-UniRule"/>
</dbReference>
<feature type="non-terminal residue" evidence="14">
    <location>
        <position position="1"/>
    </location>
</feature>
<dbReference type="InterPro" id="IPR041469">
    <property type="entry name" value="Subtilisin-like_FN3"/>
</dbReference>
<organism evidence="14 15">
    <name type="scientific">Mucuna pruriens</name>
    <name type="common">Velvet bean</name>
    <name type="synonym">Dolichos pruriens</name>
    <dbReference type="NCBI Taxonomy" id="157652"/>
    <lineage>
        <taxon>Eukaryota</taxon>
        <taxon>Viridiplantae</taxon>
        <taxon>Streptophyta</taxon>
        <taxon>Embryophyta</taxon>
        <taxon>Tracheophyta</taxon>
        <taxon>Spermatophyta</taxon>
        <taxon>Magnoliopsida</taxon>
        <taxon>eudicotyledons</taxon>
        <taxon>Gunneridae</taxon>
        <taxon>Pentapetalae</taxon>
        <taxon>rosids</taxon>
        <taxon>fabids</taxon>
        <taxon>Fabales</taxon>
        <taxon>Fabaceae</taxon>
        <taxon>Papilionoideae</taxon>
        <taxon>50 kb inversion clade</taxon>
        <taxon>NPAAA clade</taxon>
        <taxon>indigoferoid/millettioid clade</taxon>
        <taxon>Phaseoleae</taxon>
        <taxon>Mucuna</taxon>
    </lineage>
</organism>
<evidence type="ECO:0000259" key="12">
    <source>
        <dbReference type="Pfam" id="PF05922"/>
    </source>
</evidence>
<keyword evidence="3" id="KW-0964">Secreted</keyword>
<feature type="domain" description="Subtilisin-like protease fibronectin type-III" evidence="13">
    <location>
        <begin position="727"/>
        <end position="824"/>
    </location>
</feature>
<feature type="chain" id="PRO_5016876593" evidence="10">
    <location>
        <begin position="25"/>
        <end position="827"/>
    </location>
</feature>
<dbReference type="Pfam" id="PF05922">
    <property type="entry name" value="Inhibitor_I9"/>
    <property type="match status" value="1"/>
</dbReference>
<dbReference type="CDD" id="cd04852">
    <property type="entry name" value="Peptidases_S8_3"/>
    <property type="match status" value="1"/>
</dbReference>
<dbReference type="PANTHER" id="PTHR10795">
    <property type="entry name" value="PROPROTEIN CONVERTASE SUBTILISIN/KEXIN"/>
    <property type="match status" value="1"/>
</dbReference>
<gene>
    <name evidence="14" type="primary">SBT5.4</name>
    <name evidence="14" type="ORF">CR513_61251</name>
</gene>
<dbReference type="Gene3D" id="3.50.30.30">
    <property type="match status" value="1"/>
</dbReference>
<evidence type="ECO:0000256" key="1">
    <source>
        <dbReference type="ARBA" id="ARBA00004613"/>
    </source>
</evidence>
<dbReference type="EMBL" id="QJKJ01016743">
    <property type="protein sequence ID" value="RDX60594.1"/>
    <property type="molecule type" value="Genomic_DNA"/>
</dbReference>
<dbReference type="Gene3D" id="2.60.40.2310">
    <property type="match status" value="1"/>
</dbReference>
<name>A0A371E3I9_MUCPR</name>
<dbReference type="InterPro" id="IPR010259">
    <property type="entry name" value="S8pro/Inhibitor_I9"/>
</dbReference>
<keyword evidence="4 9" id="KW-0645">Protease</keyword>
<dbReference type="SUPFAM" id="SSF52743">
    <property type="entry name" value="Subtilisin-like"/>
    <property type="match status" value="1"/>
</dbReference>
<dbReference type="PROSITE" id="PS51892">
    <property type="entry name" value="SUBTILASE"/>
    <property type="match status" value="1"/>
</dbReference>
<dbReference type="PRINTS" id="PR00723">
    <property type="entry name" value="SUBTILISIN"/>
</dbReference>
<evidence type="ECO:0000256" key="2">
    <source>
        <dbReference type="ARBA" id="ARBA00011073"/>
    </source>
</evidence>
<protein>
    <submittedName>
        <fullName evidence="14">Subtilisin-like protease SBT5.4</fullName>
    </submittedName>
</protein>
<feature type="domain" description="Inhibitor I9" evidence="12">
    <location>
        <begin position="41"/>
        <end position="124"/>
    </location>
</feature>
<feature type="active site" description="Charge relay system" evidence="8 9">
    <location>
        <position position="615"/>
    </location>
</feature>
<evidence type="ECO:0000256" key="6">
    <source>
        <dbReference type="ARBA" id="ARBA00022801"/>
    </source>
</evidence>
<dbReference type="FunFam" id="2.60.40.2310:FF:000001">
    <property type="entry name" value="Subtilisin-like protease SBT1.5"/>
    <property type="match status" value="1"/>
</dbReference>
<keyword evidence="6 9" id="KW-0378">Hydrolase</keyword>
<evidence type="ECO:0000259" key="11">
    <source>
        <dbReference type="Pfam" id="PF00082"/>
    </source>
</evidence>
<dbReference type="InterPro" id="IPR045051">
    <property type="entry name" value="SBT"/>
</dbReference>
<comment type="caution">
    <text evidence="14">The sequence shown here is derived from an EMBL/GenBank/DDBJ whole genome shotgun (WGS) entry which is preliminary data.</text>
</comment>
<evidence type="ECO:0000256" key="5">
    <source>
        <dbReference type="ARBA" id="ARBA00022729"/>
    </source>
</evidence>
<evidence type="ECO:0000256" key="3">
    <source>
        <dbReference type="ARBA" id="ARBA00022525"/>
    </source>
</evidence>
<dbReference type="GO" id="GO:0005576">
    <property type="term" value="C:extracellular region"/>
    <property type="evidence" value="ECO:0007669"/>
    <property type="project" value="UniProtKB-SubCell"/>
</dbReference>
<evidence type="ECO:0000256" key="9">
    <source>
        <dbReference type="PROSITE-ProRule" id="PRU01240"/>
    </source>
</evidence>
<dbReference type="OrthoDB" id="206201at2759"/>
<dbReference type="CDD" id="cd02120">
    <property type="entry name" value="PA_subtilisin_like"/>
    <property type="match status" value="1"/>
</dbReference>
<dbReference type="Pfam" id="PF00082">
    <property type="entry name" value="Peptidase_S8"/>
    <property type="match status" value="1"/>
</dbReference>
<feature type="domain" description="Peptidase S8/S53" evidence="11">
    <location>
        <begin position="154"/>
        <end position="674"/>
    </location>
</feature>
<dbReference type="InterPro" id="IPR023828">
    <property type="entry name" value="Peptidase_S8_Ser-AS"/>
</dbReference>
<evidence type="ECO:0000313" key="14">
    <source>
        <dbReference type="EMBL" id="RDX60594.1"/>
    </source>
</evidence>
<dbReference type="InterPro" id="IPR034197">
    <property type="entry name" value="Peptidases_S8_3"/>
</dbReference>
<keyword evidence="5 10" id="KW-0732">Signal</keyword>
<feature type="active site" description="Charge relay system" evidence="8 9">
    <location>
        <position position="163"/>
    </location>
</feature>
<sequence>MAFSVFHLISLFLLWSFLQQSSHAIKRASSFFYLFSADDHSYIVYLGSHSHGPNPSASDLESATNSHYKLLGSHLGSQDKAKEAMFYSYNKHINGFAAVLEEEDALEIAKNPNVVSVFLNKGHELQTTRSWEFLGLESDGVVPKDSIWEKARYGEGVIIANIDTGVWPESKSFSDEGMGLVPSRWHGICQLDNFSCNRFVLYFHLRKHLIGLEGARFFSNGYESKFGKLNTSLYTARDILNHGTSTLSIAGGNFVPGANVFGYGNGTAKGGSPRAYVAAYKVCWLGTNDIECTDADIMEAFEAAISDGVDVISCSLGQPTPTEFFEDGISIGAFHAIANDIIVIAGGGNAGPEPQTVTNVAPWIFSVAASTIDRDFANYIALGDKQHIMVLYCLAIFQFWFIVMCNKFASGASLSTGLPSEKFYSLISSIDAKSANATIEDAQLCKVGTLDPKKAKGKILVCFLKELDGLTYAEQEALSTGTVGLILANNKQRGNDIMPFAHLLPTSHINYTDGEYVYSYIKDTKSPMAYMTRAKTLLGIKPAPVIASLSSRGPNPIQPTILKVHSHFVSSPTLPLPDITAPGVDILYASSEAFSPTGLAPDNRRIPYNIGTGTSQSCPHVSGIIGLLKRLYPNWSPAAFKSALMTTAKTVDNNNRPILDQSKEEVTPFAYGAGHIQPELAMDPGLVYDLNTADYLNFLCAHGYNLTQIRMFSKEPHICPKSYNMYDFNYPSITVPNLGKHSIEVTRTVTNVGSPGTYEVHVKAPIGVSVLVEPRSLTFNEVGEKKRFKVFLKGIEVSKHASGYAFGELWWSDGKHVVKSPLVVKHS</sequence>